<dbReference type="RefSeq" id="WP_033057414.1">
    <property type="nucleotide sequence ID" value="NZ_AZQQ01000078.1"/>
</dbReference>
<dbReference type="EMBL" id="AZQQ01000078">
    <property type="protein sequence ID" value="KDD68215.1"/>
    <property type="molecule type" value="Genomic_DNA"/>
</dbReference>
<sequence length="168" mass="17708">MFKKLAIVTPLAVLALNTSMAFAVEPISQSINVRAFVPTATFNVAPQDVDFGKDLEIVLVDNNDSSAGFRPVSAVHNLKHTDPKGAINAYIEGGQAAATLYNGTSGIPMAVYMGGVMLTDDSVEIVNETDSVAGVQRAMSIRTATPTKSQTGNFAGTFTVVYEPVIKP</sequence>
<keyword evidence="1" id="KW-0732">Signal</keyword>
<reference evidence="2 3" key="1">
    <citation type="submission" date="2013-12" db="EMBL/GenBank/DDBJ databases">
        <authorList>
            <person name="Formusa P.A."/>
            <person name="Habash M."/>
            <person name="Lee H."/>
            <person name="Trevors J.T."/>
        </authorList>
    </citation>
    <scope>NUCLEOTIDE SEQUENCE [LARGE SCALE GENOMIC DNA]</scope>
    <source>
        <strain evidence="2 3">PD30</strain>
    </source>
</reference>
<dbReference type="InterPro" id="IPR007540">
    <property type="entry name" value="Fimbrial_CS1-type"/>
</dbReference>
<dbReference type="Pfam" id="PF04449">
    <property type="entry name" value="Fimbrial_CS1"/>
    <property type="match status" value="1"/>
</dbReference>
<dbReference type="GO" id="GO:0009289">
    <property type="term" value="C:pilus"/>
    <property type="evidence" value="ECO:0007669"/>
    <property type="project" value="InterPro"/>
</dbReference>
<proteinExistence type="predicted"/>
<comment type="caution">
    <text evidence="2">The sequence shown here is derived from an EMBL/GenBank/DDBJ whole genome shotgun (WGS) entry which is preliminary data.</text>
</comment>
<dbReference type="AlphaFoldDB" id="A0A059L2A3"/>
<accession>A0A059L2A3</accession>
<protein>
    <submittedName>
        <fullName evidence="2">Adhesin major subunit pilin</fullName>
    </submittedName>
</protein>
<gene>
    <name evidence="2" type="ORF">V466_14320</name>
</gene>
<dbReference type="Proteomes" id="UP000026739">
    <property type="component" value="Unassembled WGS sequence"/>
</dbReference>
<evidence type="ECO:0000256" key="1">
    <source>
        <dbReference type="SAM" id="SignalP"/>
    </source>
</evidence>
<feature type="signal peptide" evidence="1">
    <location>
        <begin position="1"/>
        <end position="23"/>
    </location>
</feature>
<evidence type="ECO:0000313" key="3">
    <source>
        <dbReference type="Proteomes" id="UP000026739"/>
    </source>
</evidence>
<evidence type="ECO:0000313" key="2">
    <source>
        <dbReference type="EMBL" id="KDD68215.1"/>
    </source>
</evidence>
<dbReference type="Gene3D" id="2.60.40.2040">
    <property type="entry name" value="CFA/I fimbrial subunit E, pilin domain"/>
    <property type="match status" value="1"/>
</dbReference>
<feature type="chain" id="PRO_5001576420" evidence="1">
    <location>
        <begin position="24"/>
        <end position="168"/>
    </location>
</feature>
<organism evidence="2 3">
    <name type="scientific">Pseudomonas mandelii PD30</name>
    <dbReference type="NCBI Taxonomy" id="1419583"/>
    <lineage>
        <taxon>Bacteria</taxon>
        <taxon>Pseudomonadati</taxon>
        <taxon>Pseudomonadota</taxon>
        <taxon>Gammaproteobacteria</taxon>
        <taxon>Pseudomonadales</taxon>
        <taxon>Pseudomonadaceae</taxon>
        <taxon>Pseudomonas</taxon>
    </lineage>
</organism>
<name>A0A059L2A3_9PSED</name>